<dbReference type="EMBL" id="RWJN01000344">
    <property type="protein sequence ID" value="TCD62804.1"/>
    <property type="molecule type" value="Genomic_DNA"/>
</dbReference>
<organism evidence="1 2">
    <name type="scientific">Steccherinum ochraceum</name>
    <dbReference type="NCBI Taxonomy" id="92696"/>
    <lineage>
        <taxon>Eukaryota</taxon>
        <taxon>Fungi</taxon>
        <taxon>Dikarya</taxon>
        <taxon>Basidiomycota</taxon>
        <taxon>Agaricomycotina</taxon>
        <taxon>Agaricomycetes</taxon>
        <taxon>Polyporales</taxon>
        <taxon>Steccherinaceae</taxon>
        <taxon>Steccherinum</taxon>
    </lineage>
</organism>
<comment type="caution">
    <text evidence="1">The sequence shown here is derived from an EMBL/GenBank/DDBJ whole genome shotgun (WGS) entry which is preliminary data.</text>
</comment>
<dbReference type="AlphaFoldDB" id="A0A4R0RKG0"/>
<protein>
    <submittedName>
        <fullName evidence="1">Uncharacterized protein</fullName>
    </submittedName>
</protein>
<gene>
    <name evidence="1" type="ORF">EIP91_006397</name>
</gene>
<keyword evidence="2" id="KW-1185">Reference proteome</keyword>
<dbReference type="Proteomes" id="UP000292702">
    <property type="component" value="Unassembled WGS sequence"/>
</dbReference>
<evidence type="ECO:0000313" key="2">
    <source>
        <dbReference type="Proteomes" id="UP000292702"/>
    </source>
</evidence>
<name>A0A4R0RKG0_9APHY</name>
<accession>A0A4R0RKG0</accession>
<evidence type="ECO:0000313" key="1">
    <source>
        <dbReference type="EMBL" id="TCD62804.1"/>
    </source>
</evidence>
<proteinExistence type="predicted"/>
<sequence length="198" mass="21697">MSMNSHNFTHMVCTFSVQCLTVHDEDVTAQGWSLLWSASSRRASPRRSTELDKKIPRSRAQYTLIDKLVLRVLDTNDEASRILGLRLLIVPATLSCSLNSVCVVPSKGICPSQFSALSSTDRSTSLDPSSTSSNLPAFCVASDAPLICNTGDSLEDAERLPPFGFHEIHRTAYKVSGHSMSETLSTKQTKYLARSDGR</sequence>
<reference evidence="1 2" key="1">
    <citation type="submission" date="2018-11" db="EMBL/GenBank/DDBJ databases">
        <title>Genome assembly of Steccherinum ochraceum LE-BIN_3174, the white-rot fungus of the Steccherinaceae family (The Residual Polyporoid clade, Polyporales, Basidiomycota).</title>
        <authorList>
            <person name="Fedorova T.V."/>
            <person name="Glazunova O.A."/>
            <person name="Landesman E.O."/>
            <person name="Moiseenko K.V."/>
            <person name="Psurtseva N.V."/>
            <person name="Savinova O.S."/>
            <person name="Shakhova N.V."/>
            <person name="Tyazhelova T.V."/>
            <person name="Vasina D.V."/>
        </authorList>
    </citation>
    <scope>NUCLEOTIDE SEQUENCE [LARGE SCALE GENOMIC DNA]</scope>
    <source>
        <strain evidence="1 2">LE-BIN_3174</strain>
    </source>
</reference>